<evidence type="ECO:0000313" key="2">
    <source>
        <dbReference type="EMBL" id="CAG4991739.1"/>
    </source>
</evidence>
<dbReference type="AlphaFoldDB" id="A0A8S3X060"/>
<accession>A0A8S3X060</accession>
<evidence type="ECO:0000313" key="3">
    <source>
        <dbReference type="Proteomes" id="UP000691718"/>
    </source>
</evidence>
<feature type="region of interest" description="Disordered" evidence="1">
    <location>
        <begin position="1"/>
        <end position="51"/>
    </location>
</feature>
<dbReference type="EMBL" id="CAJQZP010000885">
    <property type="protein sequence ID" value="CAG4991739.1"/>
    <property type="molecule type" value="Genomic_DNA"/>
</dbReference>
<feature type="region of interest" description="Disordered" evidence="1">
    <location>
        <begin position="72"/>
        <end position="147"/>
    </location>
</feature>
<protein>
    <submittedName>
        <fullName evidence="2">(apollo) hypothetical protein</fullName>
    </submittedName>
</protein>
<keyword evidence="3" id="KW-1185">Reference proteome</keyword>
<comment type="caution">
    <text evidence="2">The sequence shown here is derived from an EMBL/GenBank/DDBJ whole genome shotgun (WGS) entry which is preliminary data.</text>
</comment>
<feature type="compositionally biased region" description="Basic and acidic residues" evidence="1">
    <location>
        <begin position="111"/>
        <end position="145"/>
    </location>
</feature>
<organism evidence="2 3">
    <name type="scientific">Parnassius apollo</name>
    <name type="common">Apollo butterfly</name>
    <name type="synonym">Papilio apollo</name>
    <dbReference type="NCBI Taxonomy" id="110799"/>
    <lineage>
        <taxon>Eukaryota</taxon>
        <taxon>Metazoa</taxon>
        <taxon>Ecdysozoa</taxon>
        <taxon>Arthropoda</taxon>
        <taxon>Hexapoda</taxon>
        <taxon>Insecta</taxon>
        <taxon>Pterygota</taxon>
        <taxon>Neoptera</taxon>
        <taxon>Endopterygota</taxon>
        <taxon>Lepidoptera</taxon>
        <taxon>Glossata</taxon>
        <taxon>Ditrysia</taxon>
        <taxon>Papilionoidea</taxon>
        <taxon>Papilionidae</taxon>
        <taxon>Parnassiinae</taxon>
        <taxon>Parnassini</taxon>
        <taxon>Parnassius</taxon>
        <taxon>Parnassius</taxon>
    </lineage>
</organism>
<dbReference type="Proteomes" id="UP000691718">
    <property type="component" value="Unassembled WGS sequence"/>
</dbReference>
<proteinExistence type="predicted"/>
<reference evidence="2" key="1">
    <citation type="submission" date="2021-04" db="EMBL/GenBank/DDBJ databases">
        <authorList>
            <person name="Tunstrom K."/>
        </authorList>
    </citation>
    <scope>NUCLEOTIDE SEQUENCE</scope>
</reference>
<name>A0A8S3X060_PARAO</name>
<evidence type="ECO:0000256" key="1">
    <source>
        <dbReference type="SAM" id="MobiDB-lite"/>
    </source>
</evidence>
<sequence>MWGLSASDERRRRKRCNVPAGLGITARDIEQTKPKKPNKMTDNEFVNSEVEVSSSDSSEIIDISTFDILEPGPSKSIIQTKSTKKNKMYEKESNIHKNTKKGKGIGKMSKIGKENQDKDMKRKENGKKKCFEEKTHDNALKQNNKDKKKLQKNFKRLYYF</sequence>
<gene>
    <name evidence="2" type="ORF">PAPOLLO_LOCUS12178</name>
</gene>